<sequence length="156" mass="17299">MNKKAPELHIVDGTKSRRGEATLLPSSIKKRIPKAEWLDDPDSFDKSQFIAETSDFLFTVYGIGSDQDKHTLAMLADHIELYVKCNKGIKKNGVVVQFNNGQTTGPNPFINVRNKTMTLIIQLMNEMGLTPRSRLSAGKMEEGSAVAQFLRGPFAS</sequence>
<name>A0A6J5KHE1_9CAUD</name>
<dbReference type="Pfam" id="PF05119">
    <property type="entry name" value="Terminase_4"/>
    <property type="match status" value="1"/>
</dbReference>
<dbReference type="EMBL" id="LR796147">
    <property type="protein sequence ID" value="CAB4121454.1"/>
    <property type="molecule type" value="Genomic_DNA"/>
</dbReference>
<proteinExistence type="predicted"/>
<evidence type="ECO:0000313" key="1">
    <source>
        <dbReference type="EMBL" id="CAB4121454.1"/>
    </source>
</evidence>
<organism evidence="1">
    <name type="scientific">uncultured Caudovirales phage</name>
    <dbReference type="NCBI Taxonomy" id="2100421"/>
    <lineage>
        <taxon>Viruses</taxon>
        <taxon>Duplodnaviria</taxon>
        <taxon>Heunggongvirae</taxon>
        <taxon>Uroviricota</taxon>
        <taxon>Caudoviricetes</taxon>
        <taxon>Peduoviridae</taxon>
        <taxon>Maltschvirus</taxon>
        <taxon>Maltschvirus maltsch</taxon>
    </lineage>
</organism>
<accession>A0A6J5KHE1</accession>
<dbReference type="InterPro" id="IPR006448">
    <property type="entry name" value="Phage_term_ssu_P27"/>
</dbReference>
<reference evidence="1" key="1">
    <citation type="submission" date="2020-04" db="EMBL/GenBank/DDBJ databases">
        <authorList>
            <person name="Chiriac C."/>
            <person name="Salcher M."/>
            <person name="Ghai R."/>
            <person name="Kavagutti S V."/>
        </authorList>
    </citation>
    <scope>NUCLEOTIDE SEQUENCE</scope>
</reference>
<gene>
    <name evidence="1" type="ORF">UFOVP11_37</name>
</gene>
<protein>
    <submittedName>
        <fullName evidence="1">Phage terminase, small subunit, P27 family</fullName>
    </submittedName>
</protein>